<name>A0A6B1FZL9_9CHLR</name>
<gene>
    <name evidence="3" type="ORF">F4148_13060</name>
</gene>
<dbReference type="PRINTS" id="PR00081">
    <property type="entry name" value="GDHRDH"/>
</dbReference>
<evidence type="ECO:0000256" key="1">
    <source>
        <dbReference type="ARBA" id="ARBA00006484"/>
    </source>
</evidence>
<dbReference type="Gene3D" id="3.40.50.720">
    <property type="entry name" value="NAD(P)-binding Rossmann-like Domain"/>
    <property type="match status" value="1"/>
</dbReference>
<proteinExistence type="inferred from homology"/>
<keyword evidence="2 3" id="KW-0560">Oxidoreductase</keyword>
<dbReference type="AlphaFoldDB" id="A0A6B1FZL9"/>
<reference evidence="3" key="1">
    <citation type="submission" date="2019-09" db="EMBL/GenBank/DDBJ databases">
        <title>Characterisation of the sponge microbiome using genome-centric metagenomics.</title>
        <authorList>
            <person name="Engelberts J.P."/>
            <person name="Robbins S.J."/>
            <person name="De Goeij J.M."/>
            <person name="Aranda M."/>
            <person name="Bell S.C."/>
            <person name="Webster N.S."/>
        </authorList>
    </citation>
    <scope>NUCLEOTIDE SEQUENCE</scope>
    <source>
        <strain evidence="3">SB0675_bin_29</strain>
    </source>
</reference>
<dbReference type="InterPro" id="IPR002347">
    <property type="entry name" value="SDR_fam"/>
</dbReference>
<dbReference type="PANTHER" id="PTHR42760">
    <property type="entry name" value="SHORT-CHAIN DEHYDROGENASES/REDUCTASES FAMILY MEMBER"/>
    <property type="match status" value="1"/>
</dbReference>
<dbReference type="GO" id="GO:0006633">
    <property type="term" value="P:fatty acid biosynthetic process"/>
    <property type="evidence" value="ECO:0007669"/>
    <property type="project" value="TreeGrafter"/>
</dbReference>
<dbReference type="FunFam" id="3.40.50.720:FF:000084">
    <property type="entry name" value="Short-chain dehydrogenase reductase"/>
    <property type="match status" value="1"/>
</dbReference>
<comment type="caution">
    <text evidence="3">The sequence shown here is derived from an EMBL/GenBank/DDBJ whole genome shotgun (WGS) entry which is preliminary data.</text>
</comment>
<dbReference type="GO" id="GO:0047936">
    <property type="term" value="F:glucose 1-dehydrogenase [NAD(P)+] activity"/>
    <property type="evidence" value="ECO:0007669"/>
    <property type="project" value="UniProtKB-EC"/>
</dbReference>
<sequence length="252" mass="26301">MGILQGKVALVTGGRRGIGRGICLAMAAEGADVAVNDVEGAEQAEAVAQEVRDSGGRAVVAMADVAQPDQVQAMVDRVVAELGGLDILVNNAGVESIVPFLEITPEEWERVTNINLRGEFLCAQAAVRQMVASGKGGAIVNIGSVQAGMVLPGRAHYAPSKRAVEALTANLAVELAEHNIRVNCINPGLIDTDMTSWVMKDPEILPIVLESIALKRAGAPDEIGQVAAFLASDKASYVTGQSLYVDGGFQIM</sequence>
<accession>A0A6B1FZL9</accession>
<dbReference type="NCBIfam" id="NF005559">
    <property type="entry name" value="PRK07231.1"/>
    <property type="match status" value="1"/>
</dbReference>
<dbReference type="PANTHER" id="PTHR42760:SF133">
    <property type="entry name" value="3-OXOACYL-[ACYL-CARRIER-PROTEIN] REDUCTASE"/>
    <property type="match status" value="1"/>
</dbReference>
<dbReference type="SUPFAM" id="SSF51735">
    <property type="entry name" value="NAD(P)-binding Rossmann-fold domains"/>
    <property type="match status" value="1"/>
</dbReference>
<dbReference type="EMBL" id="VYDA01000470">
    <property type="protein sequence ID" value="MYH62633.1"/>
    <property type="molecule type" value="Genomic_DNA"/>
</dbReference>
<dbReference type="EC" id="1.1.1.47" evidence="3"/>
<dbReference type="GO" id="GO:0048038">
    <property type="term" value="F:quinone binding"/>
    <property type="evidence" value="ECO:0007669"/>
    <property type="project" value="TreeGrafter"/>
</dbReference>
<dbReference type="InterPro" id="IPR036291">
    <property type="entry name" value="NAD(P)-bd_dom_sf"/>
</dbReference>
<comment type="similarity">
    <text evidence="1">Belongs to the short-chain dehydrogenases/reductases (SDR) family.</text>
</comment>
<dbReference type="PRINTS" id="PR00080">
    <property type="entry name" value="SDRFAMILY"/>
</dbReference>
<dbReference type="Pfam" id="PF13561">
    <property type="entry name" value="adh_short_C2"/>
    <property type="match status" value="1"/>
</dbReference>
<organism evidence="3">
    <name type="scientific">Caldilineaceae bacterium SB0675_bin_29</name>
    <dbReference type="NCBI Taxonomy" id="2605266"/>
    <lineage>
        <taxon>Bacteria</taxon>
        <taxon>Bacillati</taxon>
        <taxon>Chloroflexota</taxon>
        <taxon>Caldilineae</taxon>
        <taxon>Caldilineales</taxon>
        <taxon>Caldilineaceae</taxon>
    </lineage>
</organism>
<protein>
    <submittedName>
        <fullName evidence="3">Glucose 1-dehydrogenase</fullName>
        <ecNumber evidence="3">1.1.1.47</ecNumber>
    </submittedName>
</protein>
<dbReference type="NCBIfam" id="NF009466">
    <property type="entry name" value="PRK12826.1-2"/>
    <property type="match status" value="1"/>
</dbReference>
<evidence type="ECO:0000256" key="2">
    <source>
        <dbReference type="ARBA" id="ARBA00023002"/>
    </source>
</evidence>
<evidence type="ECO:0000313" key="3">
    <source>
        <dbReference type="EMBL" id="MYH62633.1"/>
    </source>
</evidence>